<proteinExistence type="predicted"/>
<evidence type="ECO:0000256" key="1">
    <source>
        <dbReference type="SAM" id="MobiDB-lite"/>
    </source>
</evidence>
<keyword evidence="3" id="KW-1185">Reference proteome</keyword>
<dbReference type="WBParaSite" id="HPLM_0000182501-mRNA-1">
    <property type="protein sequence ID" value="HPLM_0000182501-mRNA-1"/>
    <property type="gene ID" value="HPLM_0000182501"/>
</dbReference>
<dbReference type="AlphaFoldDB" id="A0A0N4VX05"/>
<dbReference type="Proteomes" id="UP000268014">
    <property type="component" value="Unassembled WGS sequence"/>
</dbReference>
<reference evidence="2 3" key="2">
    <citation type="submission" date="2018-11" db="EMBL/GenBank/DDBJ databases">
        <authorList>
            <consortium name="Pathogen Informatics"/>
        </authorList>
    </citation>
    <scope>NUCLEOTIDE SEQUENCE [LARGE SCALE GENOMIC DNA]</scope>
    <source>
        <strain evidence="2 3">MHpl1</strain>
    </source>
</reference>
<accession>A0A0N4VX05</accession>
<dbReference type="EMBL" id="UZAF01002803">
    <property type="protein sequence ID" value="VDO11498.1"/>
    <property type="molecule type" value="Genomic_DNA"/>
</dbReference>
<protein>
    <submittedName>
        <fullName evidence="4">Secreted protein</fullName>
    </submittedName>
</protein>
<evidence type="ECO:0000313" key="4">
    <source>
        <dbReference type="WBParaSite" id="HPLM_0000182501-mRNA-1"/>
    </source>
</evidence>
<feature type="region of interest" description="Disordered" evidence="1">
    <location>
        <begin position="72"/>
        <end position="92"/>
    </location>
</feature>
<reference evidence="4" key="1">
    <citation type="submission" date="2017-02" db="UniProtKB">
        <authorList>
            <consortium name="WormBaseParasite"/>
        </authorList>
    </citation>
    <scope>IDENTIFICATION</scope>
</reference>
<gene>
    <name evidence="2" type="ORF">HPLM_LOCUS1823</name>
</gene>
<sequence>MDLLRVSEPGLLWLPLCISLTSPSTSRKGDPGKTRISYFPIDGSDCPFFCSVLTALNAADFVHGAGSLLAKNRKGQQQTITNEPVPKKRRDH</sequence>
<name>A0A0N4VX05_HAEPC</name>
<organism evidence="4">
    <name type="scientific">Haemonchus placei</name>
    <name type="common">Barber's pole worm</name>
    <dbReference type="NCBI Taxonomy" id="6290"/>
    <lineage>
        <taxon>Eukaryota</taxon>
        <taxon>Metazoa</taxon>
        <taxon>Ecdysozoa</taxon>
        <taxon>Nematoda</taxon>
        <taxon>Chromadorea</taxon>
        <taxon>Rhabditida</taxon>
        <taxon>Rhabditina</taxon>
        <taxon>Rhabditomorpha</taxon>
        <taxon>Strongyloidea</taxon>
        <taxon>Trichostrongylidae</taxon>
        <taxon>Haemonchus</taxon>
    </lineage>
</organism>
<evidence type="ECO:0000313" key="3">
    <source>
        <dbReference type="Proteomes" id="UP000268014"/>
    </source>
</evidence>
<evidence type="ECO:0000313" key="2">
    <source>
        <dbReference type="EMBL" id="VDO11498.1"/>
    </source>
</evidence>